<accession>A0A1H1U1P9</accession>
<dbReference type="OrthoDB" id="3480096at2"/>
<evidence type="ECO:0000313" key="2">
    <source>
        <dbReference type="Proteomes" id="UP000185663"/>
    </source>
</evidence>
<gene>
    <name evidence="1" type="ORF">SAMN04489860_2049</name>
</gene>
<dbReference type="NCBIfam" id="TIGR03543">
    <property type="entry name" value="divI1A_rptt_fam"/>
    <property type="match status" value="1"/>
</dbReference>
<reference evidence="1 2" key="1">
    <citation type="submission" date="2016-10" db="EMBL/GenBank/DDBJ databases">
        <authorList>
            <person name="de Groot N.N."/>
        </authorList>
    </citation>
    <scope>NUCLEOTIDE SEQUENCE [LARGE SCALE GENOMIC DNA]</scope>
    <source>
        <strain evidence="1 2">DSM 22126</strain>
    </source>
</reference>
<protein>
    <submittedName>
        <fullName evidence="1">DivIVA domain-containing protein</fullName>
    </submittedName>
</protein>
<dbReference type="InterPro" id="IPR019932">
    <property type="entry name" value="CHP03543"/>
</dbReference>
<dbReference type="InterPro" id="IPR019933">
    <property type="entry name" value="DivIVA_domain"/>
</dbReference>
<dbReference type="RefSeq" id="WP_083372439.1">
    <property type="nucleotide sequence ID" value="NZ_LT629776.1"/>
</dbReference>
<sequence length="183" mass="20668">MSSLFSTVPRTKKGYERDEVDDFFDEARALYEGRENRTLTSGEIQTATFELVRGGYSTHEVDAALDRLESAFIARQRAAYVSVHGQQAWMDALAGRARTLYDRLGRPDGKRFIPADRGEPAYDMDDVDDLCDRLVDYFDRQVPLTAAEVRDTVFRRRKGPKGYAEGPVDAFCSRAVEVLLGVE</sequence>
<dbReference type="STRING" id="545619.SAMN04489860_2049"/>
<dbReference type="Gene3D" id="6.10.250.660">
    <property type="match status" value="1"/>
</dbReference>
<proteinExistence type="predicted"/>
<dbReference type="Proteomes" id="UP000185663">
    <property type="component" value="Chromosome I"/>
</dbReference>
<organism evidence="1 2">
    <name type="scientific">Paraoerskovia marina</name>
    <dbReference type="NCBI Taxonomy" id="545619"/>
    <lineage>
        <taxon>Bacteria</taxon>
        <taxon>Bacillati</taxon>
        <taxon>Actinomycetota</taxon>
        <taxon>Actinomycetes</taxon>
        <taxon>Micrococcales</taxon>
        <taxon>Cellulomonadaceae</taxon>
        <taxon>Paraoerskovia</taxon>
    </lineage>
</organism>
<dbReference type="EMBL" id="LT629776">
    <property type="protein sequence ID" value="SDS65789.1"/>
    <property type="molecule type" value="Genomic_DNA"/>
</dbReference>
<dbReference type="eggNOG" id="COG3599">
    <property type="taxonomic scope" value="Bacteria"/>
</dbReference>
<dbReference type="NCBIfam" id="TIGR03544">
    <property type="entry name" value="DivI1A_domain"/>
    <property type="match status" value="1"/>
</dbReference>
<name>A0A1H1U1P9_9CELL</name>
<dbReference type="AlphaFoldDB" id="A0A1H1U1P9"/>
<keyword evidence="2" id="KW-1185">Reference proteome</keyword>
<evidence type="ECO:0000313" key="1">
    <source>
        <dbReference type="EMBL" id="SDS65789.1"/>
    </source>
</evidence>